<dbReference type="Proteomes" id="UP000220102">
    <property type="component" value="Unassembled WGS sequence"/>
</dbReference>
<dbReference type="EMBL" id="PDEQ01000012">
    <property type="protein sequence ID" value="PEN11062.1"/>
    <property type="molecule type" value="Genomic_DNA"/>
</dbReference>
<dbReference type="RefSeq" id="WP_143815465.1">
    <property type="nucleotide sequence ID" value="NZ_PDEQ01000012.1"/>
</dbReference>
<comment type="caution">
    <text evidence="3">The sequence shown here is derived from an EMBL/GenBank/DDBJ whole genome shotgun (WGS) entry which is preliminary data.</text>
</comment>
<dbReference type="Pfam" id="PF01609">
    <property type="entry name" value="DDE_Tnp_1"/>
    <property type="match status" value="1"/>
</dbReference>
<dbReference type="GO" id="GO:0006313">
    <property type="term" value="P:DNA transposition"/>
    <property type="evidence" value="ECO:0007669"/>
    <property type="project" value="InterPro"/>
</dbReference>
<evidence type="ECO:0000256" key="1">
    <source>
        <dbReference type="SAM" id="Phobius"/>
    </source>
</evidence>
<keyword evidence="1" id="KW-0812">Transmembrane</keyword>
<keyword evidence="1" id="KW-1133">Transmembrane helix</keyword>
<keyword evidence="4" id="KW-1185">Reference proteome</keyword>
<dbReference type="InterPro" id="IPR012337">
    <property type="entry name" value="RNaseH-like_sf"/>
</dbReference>
<evidence type="ECO:0000313" key="3">
    <source>
        <dbReference type="EMBL" id="PEN11062.1"/>
    </source>
</evidence>
<name>A0A2A8CTN4_9BACT</name>
<dbReference type="AlphaFoldDB" id="A0A2A8CTN4"/>
<dbReference type="SUPFAM" id="SSF53098">
    <property type="entry name" value="Ribonuclease H-like"/>
    <property type="match status" value="1"/>
</dbReference>
<feature type="transmembrane region" description="Helical" evidence="1">
    <location>
        <begin position="74"/>
        <end position="96"/>
    </location>
</feature>
<dbReference type="InterPro" id="IPR002559">
    <property type="entry name" value="Transposase_11"/>
</dbReference>
<evidence type="ECO:0000313" key="4">
    <source>
        <dbReference type="Proteomes" id="UP000220102"/>
    </source>
</evidence>
<proteinExistence type="predicted"/>
<keyword evidence="1" id="KW-0472">Membrane</keyword>
<gene>
    <name evidence="3" type="ORF">CRI94_16710</name>
</gene>
<dbReference type="GO" id="GO:0004803">
    <property type="term" value="F:transposase activity"/>
    <property type="evidence" value="ECO:0007669"/>
    <property type="project" value="InterPro"/>
</dbReference>
<organism evidence="3 4">
    <name type="scientific">Longibacter salinarum</name>
    <dbReference type="NCBI Taxonomy" id="1850348"/>
    <lineage>
        <taxon>Bacteria</taxon>
        <taxon>Pseudomonadati</taxon>
        <taxon>Rhodothermota</taxon>
        <taxon>Rhodothermia</taxon>
        <taxon>Rhodothermales</taxon>
        <taxon>Salisaetaceae</taxon>
        <taxon>Longibacter</taxon>
    </lineage>
</organism>
<evidence type="ECO:0000259" key="2">
    <source>
        <dbReference type="Pfam" id="PF01609"/>
    </source>
</evidence>
<dbReference type="GO" id="GO:0003677">
    <property type="term" value="F:DNA binding"/>
    <property type="evidence" value="ECO:0007669"/>
    <property type="project" value="InterPro"/>
</dbReference>
<reference evidence="3 4" key="1">
    <citation type="submission" date="2017-10" db="EMBL/GenBank/DDBJ databases">
        <title>Draft genome of Longibacter Salinarum.</title>
        <authorList>
            <person name="Goh K.M."/>
            <person name="Shamsir M.S."/>
            <person name="Lim S.W."/>
        </authorList>
    </citation>
    <scope>NUCLEOTIDE SEQUENCE [LARGE SCALE GENOMIC DNA]</scope>
    <source>
        <strain evidence="3 4">KCTC 52045</strain>
    </source>
</reference>
<feature type="non-terminal residue" evidence="3">
    <location>
        <position position="1"/>
    </location>
</feature>
<dbReference type="OrthoDB" id="141460at2"/>
<sequence length="140" mass="16455">PVQVTKAHAFGPARLVYHWAIGEERPWRLVTNAPSPSAVLRHYRTRMWIEELFGDWQGGRFQLHRTRLQAPERIARLVLVLSLIYVWLIAVASAVVKRGDRCSVDRSDRRDRSYLAIGLRWIRRCLQNDAPIDMRFTPYF</sequence>
<accession>A0A2A8CTN4</accession>
<protein>
    <recommendedName>
        <fullName evidence="2">Transposase IS4-like domain-containing protein</fullName>
    </recommendedName>
</protein>
<feature type="domain" description="Transposase IS4-like" evidence="2">
    <location>
        <begin position="26"/>
        <end position="87"/>
    </location>
</feature>